<feature type="repeat" description="ANK" evidence="3">
    <location>
        <begin position="553"/>
        <end position="585"/>
    </location>
</feature>
<feature type="repeat" description="ANK" evidence="3">
    <location>
        <begin position="789"/>
        <end position="821"/>
    </location>
</feature>
<feature type="repeat" description="ANK" evidence="3">
    <location>
        <begin position="477"/>
        <end position="509"/>
    </location>
</feature>
<name>A0A9K3Q4H4_9STRA</name>
<evidence type="ECO:0000256" key="2">
    <source>
        <dbReference type="ARBA" id="ARBA00023043"/>
    </source>
</evidence>
<feature type="repeat" description="ANK" evidence="3">
    <location>
        <begin position="242"/>
        <end position="274"/>
    </location>
</feature>
<reference evidence="4" key="2">
    <citation type="submission" date="2021-04" db="EMBL/GenBank/DDBJ databases">
        <authorList>
            <person name="Podell S."/>
        </authorList>
    </citation>
    <scope>NUCLEOTIDE SEQUENCE</scope>
    <source>
        <strain evidence="4">Hildebrandi</strain>
    </source>
</reference>
<dbReference type="Pfam" id="PF12796">
    <property type="entry name" value="Ank_2"/>
    <property type="match status" value="4"/>
</dbReference>
<gene>
    <name evidence="4" type="ORF">IV203_019637</name>
</gene>
<feature type="repeat" description="ANK" evidence="3">
    <location>
        <begin position="756"/>
        <end position="788"/>
    </location>
</feature>
<keyword evidence="5" id="KW-1185">Reference proteome</keyword>
<keyword evidence="1" id="KW-0677">Repeat</keyword>
<proteinExistence type="predicted"/>
<dbReference type="Proteomes" id="UP000693970">
    <property type="component" value="Unassembled WGS sequence"/>
</dbReference>
<dbReference type="PROSITE" id="PS50088">
    <property type="entry name" value="ANK_REPEAT"/>
    <property type="match status" value="13"/>
</dbReference>
<feature type="repeat" description="ANK" evidence="3">
    <location>
        <begin position="275"/>
        <end position="307"/>
    </location>
</feature>
<feature type="repeat" description="ANK" evidence="3">
    <location>
        <begin position="308"/>
        <end position="340"/>
    </location>
</feature>
<dbReference type="GO" id="GO:0000151">
    <property type="term" value="C:ubiquitin ligase complex"/>
    <property type="evidence" value="ECO:0007669"/>
    <property type="project" value="TreeGrafter"/>
</dbReference>
<feature type="repeat" description="ANK" evidence="3">
    <location>
        <begin position="341"/>
        <end position="373"/>
    </location>
</feature>
<keyword evidence="2 3" id="KW-0040">ANK repeat</keyword>
<feature type="repeat" description="ANK" evidence="3">
    <location>
        <begin position="611"/>
        <end position="643"/>
    </location>
</feature>
<feature type="repeat" description="ANK" evidence="3">
    <location>
        <begin position="374"/>
        <end position="406"/>
    </location>
</feature>
<reference evidence="4" key="1">
    <citation type="journal article" date="2021" name="Sci. Rep.">
        <title>Diploid genomic architecture of Nitzschia inconspicua, an elite biomass production diatom.</title>
        <authorList>
            <person name="Oliver A."/>
            <person name="Podell S."/>
            <person name="Pinowska A."/>
            <person name="Traller J.C."/>
            <person name="Smith S.R."/>
            <person name="McClure R."/>
            <person name="Beliaev A."/>
            <person name="Bohutskyi P."/>
            <person name="Hill E.A."/>
            <person name="Rabines A."/>
            <person name="Zheng H."/>
            <person name="Allen L.Z."/>
            <person name="Kuo A."/>
            <person name="Grigoriev I.V."/>
            <person name="Allen A.E."/>
            <person name="Hazlebeck D."/>
            <person name="Allen E.E."/>
        </authorList>
    </citation>
    <scope>NUCLEOTIDE SEQUENCE</scope>
    <source>
        <strain evidence="4">Hildebrandi</strain>
    </source>
</reference>
<evidence type="ECO:0000313" key="4">
    <source>
        <dbReference type="EMBL" id="KAG7371067.1"/>
    </source>
</evidence>
<feature type="repeat" description="ANK" evidence="3">
    <location>
        <begin position="443"/>
        <end position="467"/>
    </location>
</feature>
<dbReference type="PANTHER" id="PTHR24173:SF74">
    <property type="entry name" value="ANKYRIN REPEAT DOMAIN-CONTAINING PROTEIN 16"/>
    <property type="match status" value="1"/>
</dbReference>
<evidence type="ECO:0000256" key="3">
    <source>
        <dbReference type="PROSITE-ProRule" id="PRU00023"/>
    </source>
</evidence>
<dbReference type="Pfam" id="PF13637">
    <property type="entry name" value="Ank_4"/>
    <property type="match status" value="1"/>
</dbReference>
<sequence length="932" mass="99734">MSKNAATKSSFEVPARHFDKNDVSWDVNQVKNVMKTVYDPEIPDVHCNFNVSDWGAEKPLCYQFILVIQHDENQLCLAGEEFKRCAIDTLFYVVGSPGKYQIKKRPVNGVIDEEEDGICLSLKSCKEADVAKLLEAKLAKCSHCGAKNWNIVGDSETGYVLTESDGKTCLVREAGTKKAMTAPCDSTDIPYVPLQLQFASATDIQTMSSDGARLVGAASDGDKKAIQALLKEGVDINVRDWDELTALIPAASSGNLDICKLLVKEGIDVNAKDKDGITALMEASIMGHEKVVEFLISSGANVNAAASSEVTALWLAASEGRVEVMKLLLKKKADASNSRVDGITALMTASASGHTEAVKLLLENGADPTTTDNDGLTALMNAAENGNVDTLKAIMEKVNDSDYINRMSNTGFTALIIAAAHGHVDAVEYLVGAGADVDAVHENKVTALMYAAAAGHLDVMKILIDKGKADLEFKHTNGGTALLEASTAGKYEAIQLLVQHGSKVDFFDDDGVNPLMAIAAQGNFESQTFILEELKKTKSATELTDYINRFAHSGGSAVMFAAAGGHVECAKQLMDLGSDINAVARNKPGYLEKLKKMIEEGQVQEDEPHVDGVTAIHVAAQGGHLEMVKVLVEAGVEPSLSHLDDAGRSPLVLAVQGNYGEAASVLVQAGSDPNTLYIDNDGEKHNLLFDAIMVENEEFALLLIEKGADIYFTDEKNVSTLLQASHRGLPAVVKALLEKHDASGRNKAFVDVASDDGITPLIAASSEGNTECVSLLIASKADVNAKDKDGTNSLMAASARGHLDVVTALLAAGSKVNDQNADGHTALMFAYNGKNQVETLWERYNQFVLEAESNGESKEDVDDNGTGPIIQDALKNHTSLVDLLIKNGADQSLKDKEGHVAQDFDFHPDTDAEILAKESRASKLKDESKNEL</sequence>
<evidence type="ECO:0000313" key="5">
    <source>
        <dbReference type="Proteomes" id="UP000693970"/>
    </source>
</evidence>
<dbReference type="Pfam" id="PF00023">
    <property type="entry name" value="Ank"/>
    <property type="match status" value="2"/>
</dbReference>
<dbReference type="GO" id="GO:0006511">
    <property type="term" value="P:ubiquitin-dependent protein catabolic process"/>
    <property type="evidence" value="ECO:0007669"/>
    <property type="project" value="TreeGrafter"/>
</dbReference>
<dbReference type="InterPro" id="IPR002110">
    <property type="entry name" value="Ankyrin_rpt"/>
</dbReference>
<dbReference type="EMBL" id="JAGRRH010000004">
    <property type="protein sequence ID" value="KAG7371067.1"/>
    <property type="molecule type" value="Genomic_DNA"/>
</dbReference>
<dbReference type="SMART" id="SM00248">
    <property type="entry name" value="ANK"/>
    <property type="match status" value="16"/>
</dbReference>
<dbReference type="OrthoDB" id="36948at2759"/>
<feature type="repeat" description="ANK" evidence="3">
    <location>
        <begin position="864"/>
        <end position="896"/>
    </location>
</feature>
<dbReference type="AlphaFoldDB" id="A0A9K3Q4H4"/>
<feature type="repeat" description="ANK" evidence="3">
    <location>
        <begin position="410"/>
        <end position="442"/>
    </location>
</feature>
<dbReference type="PROSITE" id="PS50297">
    <property type="entry name" value="ANK_REP_REGION"/>
    <property type="match status" value="10"/>
</dbReference>
<comment type="caution">
    <text evidence="4">The sequence shown here is derived from an EMBL/GenBank/DDBJ whole genome shotgun (WGS) entry which is preliminary data.</text>
</comment>
<dbReference type="PANTHER" id="PTHR24173">
    <property type="entry name" value="ANKYRIN REPEAT CONTAINING"/>
    <property type="match status" value="1"/>
</dbReference>
<evidence type="ECO:0000256" key="1">
    <source>
        <dbReference type="ARBA" id="ARBA00022737"/>
    </source>
</evidence>
<protein>
    <submittedName>
        <fullName evidence="4">Ankyrin repeat domain protein</fullName>
    </submittedName>
</protein>
<accession>A0A9K3Q4H4</accession>
<organism evidence="4 5">
    <name type="scientific">Nitzschia inconspicua</name>
    <dbReference type="NCBI Taxonomy" id="303405"/>
    <lineage>
        <taxon>Eukaryota</taxon>
        <taxon>Sar</taxon>
        <taxon>Stramenopiles</taxon>
        <taxon>Ochrophyta</taxon>
        <taxon>Bacillariophyta</taxon>
        <taxon>Bacillariophyceae</taxon>
        <taxon>Bacillariophycidae</taxon>
        <taxon>Bacillariales</taxon>
        <taxon>Bacillariaceae</taxon>
        <taxon>Nitzschia</taxon>
    </lineage>
</organism>